<dbReference type="GO" id="GO:0051082">
    <property type="term" value="F:unfolded protein binding"/>
    <property type="evidence" value="ECO:0007669"/>
    <property type="project" value="UniProtKB-UniRule"/>
</dbReference>
<dbReference type="GO" id="GO:0140662">
    <property type="term" value="F:ATP-dependent protein folding chaperone"/>
    <property type="evidence" value="ECO:0007669"/>
    <property type="project" value="InterPro"/>
</dbReference>
<sequence length="566" mass="60804">MAKQIYYKEEAREALKRGVDKVANAVKVTLGPKGRNVILDKGFGSPVITKDGVTVAKEIELKDKFENIGAELIKEVASKTNDVAGDGTTTATILAQAILAEGFSAVNSGANPIALRKGMDSALESVIKSLESRKKKVTKENIREVASISANDEEIGKLIADVFNEVGKDGVVTVEESQSTEMSKEIVEGMQFDKGYASAYMITNTERMEAVHEDPFILITDKKISSIQEIVPLLEKLSQSGKRSLVIVAEDVDGDALATLVVNKLRGTFNSLAIKAPGFGDRKKEMLEDLAVITGGQVITEEKGMKLEAVELNMLGRARRVVASKDSTTIVGGKGKPADIEKRVAQLKNQISKVTSDFDKEKLQERLAKLTGGVAVIKVGAQTETELKEKKFRVDDALAATRAALEEGIVAGGGVALFDVLREFNKKSTESPKPARPGKKTEEKESLWNTSVIMDDFSKGVAIIKGILSLPIRSIAENSGENPDRIVREVAKKDLGWGYNAANGEYGDMFEMGIIDPLKVVKTALVNAVSVASTILTTEAVITDIPEEKNSPSGGMPPMGGMGGDY</sequence>
<comment type="caution">
    <text evidence="7">The sequence shown here is derived from an EMBL/GenBank/DDBJ whole genome shotgun (WGS) entry which is preliminary data.</text>
</comment>
<keyword evidence="3" id="KW-0963">Cytoplasm</keyword>
<evidence type="ECO:0000256" key="1">
    <source>
        <dbReference type="ARBA" id="ARBA00006607"/>
    </source>
</evidence>
<dbReference type="SUPFAM" id="SSF48592">
    <property type="entry name" value="GroEL equatorial domain-like"/>
    <property type="match status" value="1"/>
</dbReference>
<dbReference type="CDD" id="cd03344">
    <property type="entry name" value="GroEL"/>
    <property type="match status" value="1"/>
</dbReference>
<accession>A0A0G0PWD2</accession>
<keyword evidence="3" id="KW-0547">Nucleotide-binding</keyword>
<comment type="subunit">
    <text evidence="3 5">Forms a cylinder of 14 subunits composed of two heptameric rings stacked back-to-back. Interacts with the co-chaperonin GroES.</text>
</comment>
<feature type="binding site" evidence="3">
    <location>
        <position position="413"/>
    </location>
    <ligand>
        <name>ATP</name>
        <dbReference type="ChEBI" id="CHEBI:30616"/>
    </ligand>
</feature>
<evidence type="ECO:0000256" key="2">
    <source>
        <dbReference type="ARBA" id="ARBA00023186"/>
    </source>
</evidence>
<keyword evidence="3" id="KW-0413">Isomerase</keyword>
<dbReference type="FunFam" id="3.50.7.10:FF:000001">
    <property type="entry name" value="60 kDa chaperonin"/>
    <property type="match status" value="1"/>
</dbReference>
<gene>
    <name evidence="3" type="primary">groEL</name>
    <name evidence="3" type="synonym">groL</name>
    <name evidence="7" type="ORF">UT29_C0002G0037</name>
</gene>
<proteinExistence type="inferred from homology"/>
<dbReference type="NCBIfam" id="NF000592">
    <property type="entry name" value="PRK00013.1"/>
    <property type="match status" value="1"/>
</dbReference>
<evidence type="ECO:0000256" key="3">
    <source>
        <dbReference type="HAMAP-Rule" id="MF_00600"/>
    </source>
</evidence>
<comment type="function">
    <text evidence="3 5">Together with its co-chaperonin GroES, plays an essential role in assisting protein folding. The GroEL-GroES system forms a nano-cage that allows encapsulation of the non-native substrate proteins and provides a physical environment optimized to promote and accelerate protein folding.</text>
</comment>
<protein>
    <recommendedName>
        <fullName evidence="3">Chaperonin GroEL</fullName>
        <ecNumber evidence="3">5.6.1.7</ecNumber>
    </recommendedName>
    <alternativeName>
        <fullName evidence="3">60 kDa chaperonin</fullName>
    </alternativeName>
    <alternativeName>
        <fullName evidence="3">Chaperonin-60</fullName>
        <shortName evidence="3">Cpn60</shortName>
    </alternativeName>
</protein>
<dbReference type="GO" id="GO:0005737">
    <property type="term" value="C:cytoplasm"/>
    <property type="evidence" value="ECO:0007669"/>
    <property type="project" value="UniProtKB-SubCell"/>
</dbReference>
<feature type="binding site" evidence="3">
    <location>
        <position position="50"/>
    </location>
    <ligand>
        <name>ATP</name>
        <dbReference type="ChEBI" id="CHEBI:30616"/>
    </ligand>
</feature>
<feature type="compositionally biased region" description="Gly residues" evidence="6">
    <location>
        <begin position="557"/>
        <end position="566"/>
    </location>
</feature>
<dbReference type="PANTHER" id="PTHR45633">
    <property type="entry name" value="60 KDA HEAT SHOCK PROTEIN, MITOCHONDRIAL"/>
    <property type="match status" value="1"/>
</dbReference>
<dbReference type="Pfam" id="PF00118">
    <property type="entry name" value="Cpn60_TCP1"/>
    <property type="match status" value="1"/>
</dbReference>
<dbReference type="Gene3D" id="1.10.560.10">
    <property type="entry name" value="GroEL-like equatorial domain"/>
    <property type="match status" value="1"/>
</dbReference>
<dbReference type="GO" id="GO:0005524">
    <property type="term" value="F:ATP binding"/>
    <property type="evidence" value="ECO:0007669"/>
    <property type="project" value="UniProtKB-UniRule"/>
</dbReference>
<dbReference type="EC" id="5.6.1.7" evidence="3"/>
<evidence type="ECO:0000313" key="8">
    <source>
        <dbReference type="Proteomes" id="UP000034845"/>
    </source>
</evidence>
<dbReference type="AlphaFoldDB" id="A0A0G0PWD2"/>
<dbReference type="PRINTS" id="PR00298">
    <property type="entry name" value="CHAPERONIN60"/>
</dbReference>
<evidence type="ECO:0000256" key="6">
    <source>
        <dbReference type="SAM" id="MobiDB-lite"/>
    </source>
</evidence>
<dbReference type="NCBIfam" id="NF009487">
    <property type="entry name" value="PRK12849.1"/>
    <property type="match status" value="1"/>
</dbReference>
<dbReference type="HAMAP" id="MF_00600">
    <property type="entry name" value="CH60"/>
    <property type="match status" value="1"/>
</dbReference>
<feature type="binding site" evidence="3">
    <location>
        <begin position="29"/>
        <end position="32"/>
    </location>
    <ligand>
        <name>ATP</name>
        <dbReference type="ChEBI" id="CHEBI:30616"/>
    </ligand>
</feature>
<evidence type="ECO:0000256" key="5">
    <source>
        <dbReference type="RuleBase" id="RU000419"/>
    </source>
</evidence>
<dbReference type="NCBIfam" id="NF009489">
    <property type="entry name" value="PRK12851.1"/>
    <property type="match status" value="1"/>
</dbReference>
<feature type="binding site" evidence="3">
    <location>
        <position position="516"/>
    </location>
    <ligand>
        <name>ATP</name>
        <dbReference type="ChEBI" id="CHEBI:30616"/>
    </ligand>
</feature>
<evidence type="ECO:0000313" key="7">
    <source>
        <dbReference type="EMBL" id="KKR02475.1"/>
    </source>
</evidence>
<dbReference type="NCBIfam" id="TIGR02348">
    <property type="entry name" value="GroEL"/>
    <property type="match status" value="1"/>
</dbReference>
<dbReference type="SUPFAM" id="SSF52029">
    <property type="entry name" value="GroEL apical domain-like"/>
    <property type="match status" value="1"/>
</dbReference>
<keyword evidence="3" id="KW-0067">ATP-binding</keyword>
<dbReference type="GO" id="GO:0042026">
    <property type="term" value="P:protein refolding"/>
    <property type="evidence" value="ECO:0007669"/>
    <property type="project" value="UniProtKB-UniRule"/>
</dbReference>
<dbReference type="EMBL" id="LBWF01000002">
    <property type="protein sequence ID" value="KKR02475.1"/>
    <property type="molecule type" value="Genomic_DNA"/>
</dbReference>
<dbReference type="InterPro" id="IPR002423">
    <property type="entry name" value="Cpn60/GroEL/TCP-1"/>
</dbReference>
<comment type="subcellular location">
    <subcellularLocation>
        <location evidence="3">Cytoplasm</location>
    </subcellularLocation>
</comment>
<evidence type="ECO:0000256" key="4">
    <source>
        <dbReference type="RuleBase" id="RU000418"/>
    </source>
</evidence>
<dbReference type="InterPro" id="IPR027409">
    <property type="entry name" value="GroEL-like_apical_dom_sf"/>
</dbReference>
<dbReference type="GO" id="GO:0016853">
    <property type="term" value="F:isomerase activity"/>
    <property type="evidence" value="ECO:0007669"/>
    <property type="project" value="UniProtKB-KW"/>
</dbReference>
<name>A0A0G0PWD2_YANXG</name>
<dbReference type="Gene3D" id="3.30.260.10">
    <property type="entry name" value="TCP-1-like chaperonin intermediate domain"/>
    <property type="match status" value="1"/>
</dbReference>
<dbReference type="NCBIfam" id="NF009488">
    <property type="entry name" value="PRK12850.1"/>
    <property type="match status" value="1"/>
</dbReference>
<feature type="region of interest" description="Disordered" evidence="6">
    <location>
        <begin position="546"/>
        <end position="566"/>
    </location>
</feature>
<keyword evidence="2 3" id="KW-0143">Chaperone</keyword>
<organism evidence="7 8">
    <name type="scientific">Yanofskybacteria sp. (strain GW2011_GWA1_39_13)</name>
    <dbReference type="NCBI Taxonomy" id="1619019"/>
    <lineage>
        <taxon>Bacteria</taxon>
        <taxon>Candidatus Yanofskyibacteriota</taxon>
    </lineage>
</organism>
<reference evidence="7 8" key="1">
    <citation type="journal article" date="2015" name="Nature">
        <title>rRNA introns, odd ribosomes, and small enigmatic genomes across a large radiation of phyla.</title>
        <authorList>
            <person name="Brown C.T."/>
            <person name="Hug L.A."/>
            <person name="Thomas B.C."/>
            <person name="Sharon I."/>
            <person name="Castelle C.J."/>
            <person name="Singh A."/>
            <person name="Wilkins M.J."/>
            <person name="Williams K.H."/>
            <person name="Banfield J.F."/>
        </authorList>
    </citation>
    <scope>NUCLEOTIDE SEQUENCE [LARGE SCALE GENOMIC DNA]</scope>
    <source>
        <strain evidence="8">GW2011_GWA1_39_13</strain>
    </source>
</reference>
<comment type="similarity">
    <text evidence="1 3 4">Belongs to the chaperonin (HSP60) family.</text>
</comment>
<feature type="binding site" evidence="3">
    <location>
        <begin position="500"/>
        <end position="502"/>
    </location>
    <ligand>
        <name>ATP</name>
        <dbReference type="ChEBI" id="CHEBI:30616"/>
    </ligand>
</feature>
<dbReference type="InterPro" id="IPR027410">
    <property type="entry name" value="TCP-1-like_intermed_sf"/>
</dbReference>
<dbReference type="Proteomes" id="UP000034845">
    <property type="component" value="Unassembled WGS sequence"/>
</dbReference>
<dbReference type="InterPro" id="IPR027413">
    <property type="entry name" value="GROEL-like_equatorial_sf"/>
</dbReference>
<dbReference type="Gene3D" id="3.50.7.10">
    <property type="entry name" value="GroEL"/>
    <property type="match status" value="1"/>
</dbReference>
<feature type="binding site" evidence="3">
    <location>
        <begin position="86"/>
        <end position="90"/>
    </location>
    <ligand>
        <name>ATP</name>
        <dbReference type="ChEBI" id="CHEBI:30616"/>
    </ligand>
</feature>
<dbReference type="SUPFAM" id="SSF54849">
    <property type="entry name" value="GroEL-intermediate domain like"/>
    <property type="match status" value="2"/>
</dbReference>
<dbReference type="PATRIC" id="fig|1619019.3.peg.221"/>
<dbReference type="InterPro" id="IPR001844">
    <property type="entry name" value="Cpn60/GroEL"/>
</dbReference>